<dbReference type="Proteomes" id="UP000663848">
    <property type="component" value="Unassembled WGS sequence"/>
</dbReference>
<reference evidence="1" key="1">
    <citation type="submission" date="2021-02" db="EMBL/GenBank/DDBJ databases">
        <authorList>
            <person name="Nowell W R."/>
        </authorList>
    </citation>
    <scope>NUCLEOTIDE SEQUENCE</scope>
</reference>
<comment type="caution">
    <text evidence="1">The sequence shown here is derived from an EMBL/GenBank/DDBJ whole genome shotgun (WGS) entry which is preliminary data.</text>
</comment>
<feature type="non-terminal residue" evidence="1">
    <location>
        <position position="47"/>
    </location>
</feature>
<sequence>MYGASKNLQTLFDIHHNRYEHDHHHHHLSKEIKDAVLKRLTDYGGTK</sequence>
<accession>A0A822D4K0</accession>
<evidence type="ECO:0000313" key="1">
    <source>
        <dbReference type="EMBL" id="CAF5061370.1"/>
    </source>
</evidence>
<evidence type="ECO:0000313" key="2">
    <source>
        <dbReference type="Proteomes" id="UP000663848"/>
    </source>
</evidence>
<gene>
    <name evidence="1" type="ORF">QYT958_LOCUS42681</name>
</gene>
<name>A0A822D4K0_9BILA</name>
<protein>
    <submittedName>
        <fullName evidence="1">Uncharacterized protein</fullName>
    </submittedName>
</protein>
<proteinExistence type="predicted"/>
<dbReference type="EMBL" id="CAJOBR010055802">
    <property type="protein sequence ID" value="CAF5061370.1"/>
    <property type="molecule type" value="Genomic_DNA"/>
</dbReference>
<organism evidence="1 2">
    <name type="scientific">Rotaria socialis</name>
    <dbReference type="NCBI Taxonomy" id="392032"/>
    <lineage>
        <taxon>Eukaryota</taxon>
        <taxon>Metazoa</taxon>
        <taxon>Spiralia</taxon>
        <taxon>Gnathifera</taxon>
        <taxon>Rotifera</taxon>
        <taxon>Eurotatoria</taxon>
        <taxon>Bdelloidea</taxon>
        <taxon>Philodinida</taxon>
        <taxon>Philodinidae</taxon>
        <taxon>Rotaria</taxon>
    </lineage>
</organism>
<dbReference type="AlphaFoldDB" id="A0A822D4K0"/>